<gene>
    <name evidence="2" type="ORF">RKE40_12960</name>
</gene>
<name>A0ABU3S7S9_9HYPH</name>
<protein>
    <submittedName>
        <fullName evidence="2">Uncharacterized protein</fullName>
    </submittedName>
</protein>
<dbReference type="RefSeq" id="WP_316018648.1">
    <property type="nucleotide sequence ID" value="NZ_JAWDID010000016.1"/>
</dbReference>
<organism evidence="2 3">
    <name type="scientific">Bosea rubneri</name>
    <dbReference type="NCBI Taxonomy" id="3075434"/>
    <lineage>
        <taxon>Bacteria</taxon>
        <taxon>Pseudomonadati</taxon>
        <taxon>Pseudomonadota</taxon>
        <taxon>Alphaproteobacteria</taxon>
        <taxon>Hyphomicrobiales</taxon>
        <taxon>Boseaceae</taxon>
        <taxon>Bosea</taxon>
    </lineage>
</organism>
<keyword evidence="3" id="KW-1185">Reference proteome</keyword>
<evidence type="ECO:0000256" key="1">
    <source>
        <dbReference type="SAM" id="SignalP"/>
    </source>
</evidence>
<evidence type="ECO:0000313" key="3">
    <source>
        <dbReference type="Proteomes" id="UP001254257"/>
    </source>
</evidence>
<evidence type="ECO:0000313" key="2">
    <source>
        <dbReference type="EMBL" id="MDU0340804.1"/>
    </source>
</evidence>
<keyword evidence="1" id="KW-0732">Signal</keyword>
<dbReference type="EMBL" id="JAWDID010000016">
    <property type="protein sequence ID" value="MDU0340804.1"/>
    <property type="molecule type" value="Genomic_DNA"/>
</dbReference>
<proteinExistence type="predicted"/>
<sequence>MIDMLTGRKTWLIMPVLAVALAGCGSSNSTGEPSAMQKFGNILAFQSTTPPPVDQLPKDAEDELICPAVIIADGGAAIRAQTGPDSASLRHQISIQNVARECKATGPGGGFTLKVGVEGRVLAGPAGGSGSHTATLTTQVIRNGQVLARRASRVGATLSSGQSGADFTHVEDNIVVPPGSGETEIVVSLGVGGADPARRRRR</sequence>
<reference evidence="2 3" key="1">
    <citation type="submission" date="2023-09" db="EMBL/GenBank/DDBJ databases">
        <title>Whole genome shotgun sequencing (WGS) of Bosea sp. ZW T0_25, isolated from stored onions (Allium cepa).</title>
        <authorList>
            <person name="Stoll D.A."/>
            <person name="Huch M."/>
        </authorList>
    </citation>
    <scope>NUCLEOTIDE SEQUENCE [LARGE SCALE GENOMIC DNA]</scope>
    <source>
        <strain evidence="2 3">ZW T0_25</strain>
    </source>
</reference>
<comment type="caution">
    <text evidence="2">The sequence shown here is derived from an EMBL/GenBank/DDBJ whole genome shotgun (WGS) entry which is preliminary data.</text>
</comment>
<feature type="signal peptide" evidence="1">
    <location>
        <begin position="1"/>
        <end position="22"/>
    </location>
</feature>
<feature type="chain" id="PRO_5046198332" evidence="1">
    <location>
        <begin position="23"/>
        <end position="202"/>
    </location>
</feature>
<dbReference type="Proteomes" id="UP001254257">
    <property type="component" value="Unassembled WGS sequence"/>
</dbReference>
<accession>A0ABU3S7S9</accession>